<keyword evidence="6 12" id="KW-0819">tRNA processing</keyword>
<dbReference type="SUPFAM" id="SSF51395">
    <property type="entry name" value="FMN-linked oxidoreductases"/>
    <property type="match status" value="1"/>
</dbReference>
<comment type="similarity">
    <text evidence="12">Belongs to the dus family.</text>
</comment>
<evidence type="ECO:0000256" key="11">
    <source>
        <dbReference type="ARBA" id="ARBA00048802"/>
    </source>
</evidence>
<keyword evidence="5 12" id="KW-0288">FMN</keyword>
<dbReference type="PANTHER" id="PTHR45846">
    <property type="entry name" value="TRNA-DIHYDROURIDINE(47) SYNTHASE [NAD(P)(+)]-LIKE"/>
    <property type="match status" value="1"/>
</dbReference>
<evidence type="ECO:0000256" key="3">
    <source>
        <dbReference type="ARBA" id="ARBA00022555"/>
    </source>
</evidence>
<evidence type="ECO:0000256" key="8">
    <source>
        <dbReference type="ARBA" id="ARBA00022884"/>
    </source>
</evidence>
<proteinExistence type="inferred from homology"/>
<evidence type="ECO:0000313" key="14">
    <source>
        <dbReference type="EMBL" id="MCV9388350.1"/>
    </source>
</evidence>
<comment type="function">
    <text evidence="2 12">Catalyzes the synthesis of 5,6-dihydrouridine (D), a modified base found in the D-loop of most tRNAs, via the reduction of the C5-C6 double bond in target uridines.</text>
</comment>
<reference evidence="14 15" key="1">
    <citation type="submission" date="2022-10" db="EMBL/GenBank/DDBJ databases">
        <title>Comparative genomics and taxonomic characterization of three novel marine species of genus Reichenbachiella exhibiting antioxidant and polysaccharide degradation activities.</title>
        <authorList>
            <person name="Muhammad N."/>
            <person name="Lee Y.-J."/>
            <person name="Ko J."/>
            <person name="Kim S.-G."/>
        </authorList>
    </citation>
    <scope>NUCLEOTIDE SEQUENCE [LARGE SCALE GENOMIC DNA]</scope>
    <source>
        <strain evidence="14 15">ABR2-5</strain>
    </source>
</reference>
<keyword evidence="8" id="KW-0694">RNA-binding</keyword>
<dbReference type="Gene3D" id="1.10.1200.80">
    <property type="entry name" value="Putative flavin oxidoreducatase, domain 2"/>
    <property type="match status" value="1"/>
</dbReference>
<protein>
    <recommendedName>
        <fullName evidence="12">tRNA-dihydrouridine synthase</fullName>
        <ecNumber evidence="12">1.3.1.-</ecNumber>
    </recommendedName>
</protein>
<dbReference type="CDD" id="cd02801">
    <property type="entry name" value="DUS_like_FMN"/>
    <property type="match status" value="1"/>
</dbReference>
<dbReference type="Pfam" id="PF01207">
    <property type="entry name" value="Dus"/>
    <property type="match status" value="1"/>
</dbReference>
<dbReference type="EC" id="1.3.1.-" evidence="12"/>
<dbReference type="GO" id="GO:0016491">
    <property type="term" value="F:oxidoreductase activity"/>
    <property type="evidence" value="ECO:0007669"/>
    <property type="project" value="UniProtKB-KW"/>
</dbReference>
<organism evidence="14 15">
    <name type="scientific">Reichenbachiella ulvae</name>
    <dbReference type="NCBI Taxonomy" id="2980104"/>
    <lineage>
        <taxon>Bacteria</taxon>
        <taxon>Pseudomonadati</taxon>
        <taxon>Bacteroidota</taxon>
        <taxon>Cytophagia</taxon>
        <taxon>Cytophagales</taxon>
        <taxon>Reichenbachiellaceae</taxon>
        <taxon>Reichenbachiella</taxon>
    </lineage>
</organism>
<evidence type="ECO:0000256" key="5">
    <source>
        <dbReference type="ARBA" id="ARBA00022643"/>
    </source>
</evidence>
<keyword evidence="15" id="KW-1185">Reference proteome</keyword>
<evidence type="ECO:0000313" key="15">
    <source>
        <dbReference type="Proteomes" id="UP001300692"/>
    </source>
</evidence>
<evidence type="ECO:0000256" key="1">
    <source>
        <dbReference type="ARBA" id="ARBA00001917"/>
    </source>
</evidence>
<comment type="catalytic activity">
    <reaction evidence="11">
        <text>a 5,6-dihydrouridine in tRNA + NAD(+) = a uridine in tRNA + NADH + H(+)</text>
        <dbReference type="Rhea" id="RHEA:54452"/>
        <dbReference type="Rhea" id="RHEA-COMP:13339"/>
        <dbReference type="Rhea" id="RHEA-COMP:13887"/>
        <dbReference type="ChEBI" id="CHEBI:15378"/>
        <dbReference type="ChEBI" id="CHEBI:57540"/>
        <dbReference type="ChEBI" id="CHEBI:57945"/>
        <dbReference type="ChEBI" id="CHEBI:65315"/>
        <dbReference type="ChEBI" id="CHEBI:74443"/>
    </reaction>
</comment>
<keyword evidence="7" id="KW-0521">NADP</keyword>
<keyword evidence="4 12" id="KW-0285">Flavoprotein</keyword>
<keyword evidence="9 12" id="KW-0560">Oxidoreductase</keyword>
<dbReference type="InterPro" id="IPR001269">
    <property type="entry name" value="DUS_fam"/>
</dbReference>
<dbReference type="Proteomes" id="UP001300692">
    <property type="component" value="Unassembled WGS sequence"/>
</dbReference>
<dbReference type="InterPro" id="IPR035587">
    <property type="entry name" value="DUS-like_FMN-bd"/>
</dbReference>
<dbReference type="NCBIfam" id="TIGR00737">
    <property type="entry name" value="nifR3_yhdG"/>
    <property type="match status" value="1"/>
</dbReference>
<dbReference type="InterPro" id="IPR024036">
    <property type="entry name" value="tRNA-dHydroUridine_Synthase_C"/>
</dbReference>
<name>A0ABT3CXZ0_9BACT</name>
<gene>
    <name evidence="14" type="primary">dusB</name>
    <name evidence="14" type="ORF">N7U62_16830</name>
</gene>
<sequence length="332" mass="37549">MVKIEDIEIGEFPLLLAPMEDVSDPPFRAVCKENGADLMYTEFISSEGLIRDAAKSLQKLDIYDYERPIGIQIFGDKIESMREAAAKAEEADPEIIDINYGCPVKKVACKGAGAGILLDIPKMVEMTAEIVKRVNKPVTVKTRLGWDHDTIKIVEVAKRLQDVGIKALTIHGRTRQQMYKGEADWSYIKQVKEQPDIHIPIFGNGDIDSPEKAKEYRDVYGVDGIMIGRAAIGYPWIFNEIKHYFKTGEKLPPPTLEQRIDVVKSHLKFSVEWKGDKKGIFEMRRHYTNYFRGIAGVKPFRARLVETPTYEETLLVLDELGNELAGAELMTS</sequence>
<comment type="cofactor">
    <cofactor evidence="1 12">
        <name>FMN</name>
        <dbReference type="ChEBI" id="CHEBI:58210"/>
    </cofactor>
</comment>
<dbReference type="PANTHER" id="PTHR45846:SF1">
    <property type="entry name" value="TRNA-DIHYDROURIDINE(47) SYNTHASE [NAD(P)(+)]-LIKE"/>
    <property type="match status" value="1"/>
</dbReference>
<evidence type="ECO:0000256" key="12">
    <source>
        <dbReference type="PIRNR" id="PIRNR006621"/>
    </source>
</evidence>
<dbReference type="InterPro" id="IPR018517">
    <property type="entry name" value="tRNA_hU_synthase_CS"/>
</dbReference>
<dbReference type="PIRSF" id="PIRSF006621">
    <property type="entry name" value="Dus"/>
    <property type="match status" value="1"/>
</dbReference>
<dbReference type="RefSeq" id="WP_264139210.1">
    <property type="nucleotide sequence ID" value="NZ_JAOYOD010000001.1"/>
</dbReference>
<dbReference type="EMBL" id="JAOYOD010000001">
    <property type="protein sequence ID" value="MCV9388350.1"/>
    <property type="molecule type" value="Genomic_DNA"/>
</dbReference>
<feature type="domain" description="DUS-like FMN-binding" evidence="13">
    <location>
        <begin position="15"/>
        <end position="314"/>
    </location>
</feature>
<comment type="caution">
    <text evidence="14">The sequence shown here is derived from an EMBL/GenBank/DDBJ whole genome shotgun (WGS) entry which is preliminary data.</text>
</comment>
<evidence type="ECO:0000256" key="7">
    <source>
        <dbReference type="ARBA" id="ARBA00022857"/>
    </source>
</evidence>
<evidence type="ECO:0000256" key="10">
    <source>
        <dbReference type="ARBA" id="ARBA00048205"/>
    </source>
</evidence>
<dbReference type="PROSITE" id="PS01136">
    <property type="entry name" value="UPF0034"/>
    <property type="match status" value="1"/>
</dbReference>
<evidence type="ECO:0000256" key="9">
    <source>
        <dbReference type="ARBA" id="ARBA00023002"/>
    </source>
</evidence>
<dbReference type="InterPro" id="IPR013785">
    <property type="entry name" value="Aldolase_TIM"/>
</dbReference>
<keyword evidence="3" id="KW-0820">tRNA-binding</keyword>
<comment type="catalytic activity">
    <reaction evidence="10">
        <text>a 5,6-dihydrouridine in tRNA + NADP(+) = a uridine in tRNA + NADPH + H(+)</text>
        <dbReference type="Rhea" id="RHEA:23624"/>
        <dbReference type="Rhea" id="RHEA-COMP:13339"/>
        <dbReference type="Rhea" id="RHEA-COMP:13887"/>
        <dbReference type="ChEBI" id="CHEBI:15378"/>
        <dbReference type="ChEBI" id="CHEBI:57783"/>
        <dbReference type="ChEBI" id="CHEBI:58349"/>
        <dbReference type="ChEBI" id="CHEBI:65315"/>
        <dbReference type="ChEBI" id="CHEBI:74443"/>
    </reaction>
</comment>
<evidence type="ECO:0000256" key="6">
    <source>
        <dbReference type="ARBA" id="ARBA00022694"/>
    </source>
</evidence>
<evidence type="ECO:0000256" key="2">
    <source>
        <dbReference type="ARBA" id="ARBA00002790"/>
    </source>
</evidence>
<evidence type="ECO:0000256" key="4">
    <source>
        <dbReference type="ARBA" id="ARBA00022630"/>
    </source>
</evidence>
<accession>A0ABT3CXZ0</accession>
<dbReference type="Gene3D" id="3.20.20.70">
    <property type="entry name" value="Aldolase class I"/>
    <property type="match status" value="1"/>
</dbReference>
<dbReference type="InterPro" id="IPR004652">
    <property type="entry name" value="DusB-like"/>
</dbReference>
<evidence type="ECO:0000259" key="13">
    <source>
        <dbReference type="Pfam" id="PF01207"/>
    </source>
</evidence>